<accession>A0AAD7XVV2</accession>
<dbReference type="Gene3D" id="1.20.5.170">
    <property type="match status" value="1"/>
</dbReference>
<organism evidence="6 7">
    <name type="scientific">Lichtheimia ornata</name>
    <dbReference type="NCBI Taxonomy" id="688661"/>
    <lineage>
        <taxon>Eukaryota</taxon>
        <taxon>Fungi</taxon>
        <taxon>Fungi incertae sedis</taxon>
        <taxon>Mucoromycota</taxon>
        <taxon>Mucoromycotina</taxon>
        <taxon>Mucoromycetes</taxon>
        <taxon>Mucorales</taxon>
        <taxon>Lichtheimiaceae</taxon>
        <taxon>Lichtheimia</taxon>
    </lineage>
</organism>
<dbReference type="InterPro" id="IPR023167">
    <property type="entry name" value="Yap1_redox_dom_sf"/>
</dbReference>
<sequence>MTTATNDWNIDDTAHDLLNEAIASNYRSQRLDEPLSLSNEESTPKTTTKRKSSRTTNESLSSASSGEKRGLDKTDDAESRSKSAPKRAGRKPLEKTQPSDAPLDPKQKRKEQNRAAQRAFRERKERHVQELQDRIRELEEENAAHGTLVQENEKLKEQIKKLKEENYALKGTPFTFEYPPKTISHEEEYRSSGNSSSNSSCGSLSVGGEKMTGSSNSSINSGESPALASDTSPEVEEQTPQDLGASVQSFNIEDIFFPSSNHDMNFFNPTSSADMTTNASINVLDNSNLTDHAAAATVTPATTTTTTATATATTTTNLPDTTKNDLVFTDYRIPPSSDNFLFQNDLPPLFGEEFDLFGLTAPAPYTNNEMDPSLFANQQSILQQTSILQQQQQQQSQQPQHHQQQATTHQPCDLGPLVQTLQQDKYGQPKATEIDQRLKDYCPDFDLENLCVQLKEKAKCTETVLTPKEMSNIITYVEHKHHEKQSL</sequence>
<dbReference type="GO" id="GO:0005737">
    <property type="term" value="C:cytoplasm"/>
    <property type="evidence" value="ECO:0007669"/>
    <property type="project" value="UniProtKB-SubCell"/>
</dbReference>
<dbReference type="InterPro" id="IPR046347">
    <property type="entry name" value="bZIP_sf"/>
</dbReference>
<evidence type="ECO:0000256" key="3">
    <source>
        <dbReference type="ARBA" id="ARBA00023242"/>
    </source>
</evidence>
<dbReference type="SMART" id="SM00338">
    <property type="entry name" value="BRLZ"/>
    <property type="match status" value="1"/>
</dbReference>
<dbReference type="GeneID" id="83215332"/>
<dbReference type="EMBL" id="JARTCD010000040">
    <property type="protein sequence ID" value="KAJ8656360.1"/>
    <property type="molecule type" value="Genomic_DNA"/>
</dbReference>
<keyword evidence="7" id="KW-1185">Reference proteome</keyword>
<dbReference type="PANTHER" id="PTHR40621">
    <property type="entry name" value="TRANSCRIPTION FACTOR KAPC-RELATED"/>
    <property type="match status" value="1"/>
</dbReference>
<dbReference type="InterPro" id="IPR050936">
    <property type="entry name" value="AP-1-like"/>
</dbReference>
<gene>
    <name evidence="6" type="ORF">O0I10_007925</name>
</gene>
<dbReference type="InterPro" id="IPR004827">
    <property type="entry name" value="bZIP"/>
</dbReference>
<comment type="caution">
    <text evidence="6">The sequence shown here is derived from an EMBL/GenBank/DDBJ whole genome shotgun (WGS) entry which is preliminary data.</text>
</comment>
<dbReference type="PROSITE" id="PS00036">
    <property type="entry name" value="BZIP_BASIC"/>
    <property type="match status" value="1"/>
</dbReference>
<evidence type="ECO:0000256" key="2">
    <source>
        <dbReference type="ARBA" id="ARBA00004496"/>
    </source>
</evidence>
<evidence type="ECO:0000256" key="4">
    <source>
        <dbReference type="SAM" id="MobiDB-lite"/>
    </source>
</evidence>
<keyword evidence="3" id="KW-0539">Nucleus</keyword>
<evidence type="ECO:0000313" key="7">
    <source>
        <dbReference type="Proteomes" id="UP001234581"/>
    </source>
</evidence>
<proteinExistence type="predicted"/>
<name>A0AAD7XVV2_9FUNG</name>
<feature type="compositionally biased region" description="Basic and acidic residues" evidence="4">
    <location>
        <begin position="66"/>
        <end position="81"/>
    </location>
</feature>
<dbReference type="AlphaFoldDB" id="A0AAD7XVV2"/>
<reference evidence="6 7" key="1">
    <citation type="submission" date="2023-03" db="EMBL/GenBank/DDBJ databases">
        <title>Genome sequence of Lichtheimia ornata CBS 291.66.</title>
        <authorList>
            <person name="Mohabir J.T."/>
            <person name="Shea T.P."/>
            <person name="Kurbessoian T."/>
            <person name="Berby B."/>
            <person name="Fontaine J."/>
            <person name="Livny J."/>
            <person name="Gnirke A."/>
            <person name="Stajich J.E."/>
            <person name="Cuomo C.A."/>
        </authorList>
    </citation>
    <scope>NUCLEOTIDE SEQUENCE [LARGE SCALE GENOMIC DNA]</scope>
    <source>
        <strain evidence="6">CBS 291.66</strain>
    </source>
</reference>
<dbReference type="GO" id="GO:0001228">
    <property type="term" value="F:DNA-binding transcription activator activity, RNA polymerase II-specific"/>
    <property type="evidence" value="ECO:0007669"/>
    <property type="project" value="TreeGrafter"/>
</dbReference>
<dbReference type="GO" id="GO:0000976">
    <property type="term" value="F:transcription cis-regulatory region binding"/>
    <property type="evidence" value="ECO:0007669"/>
    <property type="project" value="InterPro"/>
</dbReference>
<evidence type="ECO:0000313" key="6">
    <source>
        <dbReference type="EMBL" id="KAJ8656360.1"/>
    </source>
</evidence>
<feature type="region of interest" description="Disordered" evidence="4">
    <location>
        <begin position="27"/>
        <end position="128"/>
    </location>
</feature>
<dbReference type="GO" id="GO:0090575">
    <property type="term" value="C:RNA polymerase II transcription regulator complex"/>
    <property type="evidence" value="ECO:0007669"/>
    <property type="project" value="TreeGrafter"/>
</dbReference>
<dbReference type="CDD" id="cd14688">
    <property type="entry name" value="bZIP_YAP"/>
    <property type="match status" value="1"/>
</dbReference>
<evidence type="ECO:0000259" key="5">
    <source>
        <dbReference type="PROSITE" id="PS50217"/>
    </source>
</evidence>
<dbReference type="RefSeq" id="XP_058341273.1">
    <property type="nucleotide sequence ID" value="XM_058487935.1"/>
</dbReference>
<dbReference type="Pfam" id="PF00170">
    <property type="entry name" value="bZIP_1"/>
    <property type="match status" value="1"/>
</dbReference>
<feature type="compositionally biased region" description="Basic and acidic residues" evidence="4">
    <location>
        <begin position="103"/>
        <end position="128"/>
    </location>
</feature>
<evidence type="ECO:0000256" key="1">
    <source>
        <dbReference type="ARBA" id="ARBA00004123"/>
    </source>
</evidence>
<feature type="region of interest" description="Disordered" evidence="4">
    <location>
        <begin position="176"/>
        <end position="241"/>
    </location>
</feature>
<feature type="domain" description="BZIP" evidence="5">
    <location>
        <begin position="103"/>
        <end position="143"/>
    </location>
</feature>
<dbReference type="SUPFAM" id="SSF111430">
    <property type="entry name" value="YAP1 redox domain"/>
    <property type="match status" value="1"/>
</dbReference>
<dbReference type="SUPFAM" id="SSF57959">
    <property type="entry name" value="Leucine zipper domain"/>
    <property type="match status" value="1"/>
</dbReference>
<dbReference type="PROSITE" id="PS50217">
    <property type="entry name" value="BZIP"/>
    <property type="match status" value="1"/>
</dbReference>
<protein>
    <recommendedName>
        <fullName evidence="5">BZIP domain-containing protein</fullName>
    </recommendedName>
</protein>
<comment type="subcellular location">
    <subcellularLocation>
        <location evidence="2">Cytoplasm</location>
    </subcellularLocation>
    <subcellularLocation>
        <location evidence="1">Nucleus</location>
    </subcellularLocation>
</comment>
<dbReference type="Proteomes" id="UP001234581">
    <property type="component" value="Unassembled WGS sequence"/>
</dbReference>
<feature type="compositionally biased region" description="Low complexity" evidence="4">
    <location>
        <begin position="191"/>
        <end position="224"/>
    </location>
</feature>
<feature type="region of interest" description="Disordered" evidence="4">
    <location>
        <begin position="386"/>
        <end position="411"/>
    </location>
</feature>
<dbReference type="PANTHER" id="PTHR40621:SF6">
    <property type="entry name" value="AP-1-LIKE TRANSCRIPTION FACTOR YAP1-RELATED"/>
    <property type="match status" value="1"/>
</dbReference>